<keyword evidence="3" id="KW-0547">Nucleotide-binding</keyword>
<feature type="domain" description="Histidine kinase/HSP90-like ATPase" evidence="2">
    <location>
        <begin position="23"/>
        <end position="126"/>
    </location>
</feature>
<name>A0ABV8G578_9ACTN</name>
<dbReference type="PANTHER" id="PTHR35526:SF3">
    <property type="entry name" value="ANTI-SIGMA-F FACTOR RSBW"/>
    <property type="match status" value="1"/>
</dbReference>
<dbReference type="InterPro" id="IPR036890">
    <property type="entry name" value="HATPase_C_sf"/>
</dbReference>
<dbReference type="PANTHER" id="PTHR35526">
    <property type="entry name" value="ANTI-SIGMA-F FACTOR RSBW-RELATED"/>
    <property type="match status" value="1"/>
</dbReference>
<accession>A0ABV8G578</accession>
<dbReference type="InterPro" id="IPR003594">
    <property type="entry name" value="HATPase_dom"/>
</dbReference>
<keyword evidence="1" id="KW-0418">Kinase</keyword>
<dbReference type="InterPro" id="IPR050267">
    <property type="entry name" value="Anti-sigma-factor_SerPK"/>
</dbReference>
<evidence type="ECO:0000313" key="3">
    <source>
        <dbReference type="EMBL" id="MFC4009136.1"/>
    </source>
</evidence>
<evidence type="ECO:0000256" key="1">
    <source>
        <dbReference type="ARBA" id="ARBA00022527"/>
    </source>
</evidence>
<evidence type="ECO:0000313" key="4">
    <source>
        <dbReference type="Proteomes" id="UP001595851"/>
    </source>
</evidence>
<dbReference type="EMBL" id="JBHSBI010000008">
    <property type="protein sequence ID" value="MFC4009136.1"/>
    <property type="molecule type" value="Genomic_DNA"/>
</dbReference>
<keyword evidence="1" id="KW-0723">Serine/threonine-protein kinase</keyword>
<dbReference type="CDD" id="cd16936">
    <property type="entry name" value="HATPase_RsbW-like"/>
    <property type="match status" value="1"/>
</dbReference>
<organism evidence="3 4">
    <name type="scientific">Nonomuraea purpurea</name>
    <dbReference type="NCBI Taxonomy" id="1849276"/>
    <lineage>
        <taxon>Bacteria</taxon>
        <taxon>Bacillati</taxon>
        <taxon>Actinomycetota</taxon>
        <taxon>Actinomycetes</taxon>
        <taxon>Streptosporangiales</taxon>
        <taxon>Streptosporangiaceae</taxon>
        <taxon>Nonomuraea</taxon>
    </lineage>
</organism>
<gene>
    <name evidence="3" type="ORF">ACFOY2_18025</name>
</gene>
<evidence type="ECO:0000259" key="2">
    <source>
        <dbReference type="Pfam" id="PF13581"/>
    </source>
</evidence>
<keyword evidence="4" id="KW-1185">Reference proteome</keyword>
<protein>
    <submittedName>
        <fullName evidence="3">ATP-binding protein</fullName>
    </submittedName>
</protein>
<dbReference type="GO" id="GO:0005524">
    <property type="term" value="F:ATP binding"/>
    <property type="evidence" value="ECO:0007669"/>
    <property type="project" value="UniProtKB-KW"/>
</dbReference>
<keyword evidence="3" id="KW-0067">ATP-binding</keyword>
<dbReference type="RefSeq" id="WP_379529196.1">
    <property type="nucleotide sequence ID" value="NZ_JBHSBI010000008.1"/>
</dbReference>
<dbReference type="SUPFAM" id="SSF55874">
    <property type="entry name" value="ATPase domain of HSP90 chaperone/DNA topoisomerase II/histidine kinase"/>
    <property type="match status" value="1"/>
</dbReference>
<keyword evidence="1" id="KW-0808">Transferase</keyword>
<dbReference type="Gene3D" id="3.30.565.10">
    <property type="entry name" value="Histidine kinase-like ATPase, C-terminal domain"/>
    <property type="match status" value="1"/>
</dbReference>
<reference evidence="4" key="1">
    <citation type="journal article" date="2019" name="Int. J. Syst. Evol. Microbiol.">
        <title>The Global Catalogue of Microorganisms (GCM) 10K type strain sequencing project: providing services to taxonomists for standard genome sequencing and annotation.</title>
        <authorList>
            <consortium name="The Broad Institute Genomics Platform"/>
            <consortium name="The Broad Institute Genome Sequencing Center for Infectious Disease"/>
            <person name="Wu L."/>
            <person name="Ma J."/>
        </authorList>
    </citation>
    <scope>NUCLEOTIDE SEQUENCE [LARGE SCALE GENOMIC DNA]</scope>
    <source>
        <strain evidence="4">TBRC 1276</strain>
    </source>
</reference>
<proteinExistence type="predicted"/>
<dbReference type="Pfam" id="PF13581">
    <property type="entry name" value="HATPase_c_2"/>
    <property type="match status" value="1"/>
</dbReference>
<comment type="caution">
    <text evidence="3">The sequence shown here is derived from an EMBL/GenBank/DDBJ whole genome shotgun (WGS) entry which is preliminary data.</text>
</comment>
<dbReference type="Proteomes" id="UP001595851">
    <property type="component" value="Unassembled WGS sequence"/>
</dbReference>
<sequence length="158" mass="16111">MSRPQLLAELLVPGVGASVSLLRLCVGRILTAAGHRDVDDVRLVVSELATNAVSHSRSGRPGGFVILEVSAIGDALARVEVIDEGGITIPRPRQAGEGEGNGRGLHLVDELSVRWGVDPGPLGGCVVWAEVLTAEDTPAAAADVVLVPGAGAKGETSV</sequence>